<name>A0AAJ1AJQ7_9BACT</name>
<dbReference type="AlphaFoldDB" id="A0AAJ1AJQ7"/>
<evidence type="ECO:0000313" key="1">
    <source>
        <dbReference type="EMBL" id="MBZ0160970.1"/>
    </source>
</evidence>
<protein>
    <submittedName>
        <fullName evidence="1">Uncharacterized protein</fullName>
    </submittedName>
</protein>
<dbReference type="Proteomes" id="UP001197609">
    <property type="component" value="Unassembled WGS sequence"/>
</dbReference>
<gene>
    <name evidence="1" type="ORF">K8G79_12700</name>
</gene>
<dbReference type="EMBL" id="JAIOIU010000162">
    <property type="protein sequence ID" value="MBZ0160970.1"/>
    <property type="molecule type" value="Genomic_DNA"/>
</dbReference>
<reference evidence="1 2" key="1">
    <citation type="journal article" date="2021" name="bioRxiv">
        <title>Unraveling nitrogen, sulfur and carbon metabolic pathways and microbial community transcriptional responses to substrate deprivation and toxicity stresses in a bioreactor mimicking anoxic brackish coastal sediment conditions.</title>
        <authorList>
            <person name="Martins P.D."/>
            <person name="Echeveste M.J."/>
            <person name="Arshad A."/>
            <person name="Kurth J."/>
            <person name="Ouboter H."/>
            <person name="Jetten M.S.M."/>
            <person name="Welte C.U."/>
        </authorList>
    </citation>
    <scope>NUCLEOTIDE SEQUENCE [LARGE SCALE GENOMIC DNA]</scope>
    <source>
        <strain evidence="1">MAG_38</strain>
    </source>
</reference>
<comment type="caution">
    <text evidence="1">The sequence shown here is derived from an EMBL/GenBank/DDBJ whole genome shotgun (WGS) entry which is preliminary data.</text>
</comment>
<accession>A0AAJ1AJQ7</accession>
<proteinExistence type="predicted"/>
<organism evidence="1 2">
    <name type="scientific">Candidatus Methylomirabilis tolerans</name>
    <dbReference type="NCBI Taxonomy" id="3123416"/>
    <lineage>
        <taxon>Bacteria</taxon>
        <taxon>Candidatus Methylomirabilota</taxon>
        <taxon>Candidatus Methylomirabilia</taxon>
        <taxon>Candidatus Methylomirabilales</taxon>
        <taxon>Candidatus Methylomirabilaceae</taxon>
        <taxon>Candidatus Methylomirabilis</taxon>
    </lineage>
</organism>
<evidence type="ECO:0000313" key="2">
    <source>
        <dbReference type="Proteomes" id="UP001197609"/>
    </source>
</evidence>
<sequence length="69" mass="8224">MTNIERRIDKLEATLPARYDAQDRAFLRRLTTDELRELRGVLLAVQADPSEENTARYLTMRDELRRRYA</sequence>